<comment type="similarity">
    <text evidence="7">Belongs to the cytochrome P450 family.</text>
</comment>
<keyword evidence="1 6" id="KW-0349">Heme</keyword>
<evidence type="ECO:0000256" key="6">
    <source>
        <dbReference type="PIRSR" id="PIRSR602401-1"/>
    </source>
</evidence>
<dbReference type="InterPro" id="IPR001128">
    <property type="entry name" value="Cyt_P450"/>
</dbReference>
<dbReference type="PANTHER" id="PTHR47947:SF13">
    <property type="entry name" value="CYTOCHROME P450, FAMILY 81, SUBFAMILY K, POLYPEPTIDE 1-RELATED"/>
    <property type="match status" value="1"/>
</dbReference>
<dbReference type="InterPro" id="IPR017972">
    <property type="entry name" value="Cyt_P450_CS"/>
</dbReference>
<accession>A0A9Q0FIF3</accession>
<comment type="cofactor">
    <cofactor evidence="6">
        <name>heme</name>
        <dbReference type="ChEBI" id="CHEBI:30413"/>
    </cofactor>
</comment>
<feature type="binding site" description="axial binding residue" evidence="6">
    <location>
        <position position="49"/>
    </location>
    <ligand>
        <name>heme</name>
        <dbReference type="ChEBI" id="CHEBI:30413"/>
    </ligand>
    <ligandPart>
        <name>Fe</name>
        <dbReference type="ChEBI" id="CHEBI:18248"/>
    </ligandPart>
</feature>
<keyword evidence="4 6" id="KW-0408">Iron</keyword>
<evidence type="ECO:0000313" key="8">
    <source>
        <dbReference type="EMBL" id="KAJ4832046.1"/>
    </source>
</evidence>
<reference evidence="8" key="2">
    <citation type="journal article" date="2023" name="Plants (Basel)">
        <title>Annotation of the Turnera subulata (Passifloraceae) Draft Genome Reveals the S-Locus Evolved after the Divergence of Turneroideae from Passifloroideae in a Stepwise Manner.</title>
        <authorList>
            <person name="Henning P.M."/>
            <person name="Roalson E.H."/>
            <person name="Mir W."/>
            <person name="McCubbin A.G."/>
            <person name="Shore J.S."/>
        </authorList>
    </citation>
    <scope>NUCLEOTIDE SEQUENCE</scope>
    <source>
        <strain evidence="8">F60SS</strain>
    </source>
</reference>
<dbReference type="InterPro" id="IPR002401">
    <property type="entry name" value="Cyt_P450_E_grp-I"/>
</dbReference>
<sequence>MLIVNAWAMQRDPKVWEEPNEFKPERFEAAPVEREGSKFVAFGMGRRACPGATMGMHVVSLALAVLIQCFEWDTTGLKMDMKLNSGLTLSKANPLEAFCTPRQDMIELLSHV</sequence>
<keyword evidence="3 7" id="KW-0560">Oxidoreductase</keyword>
<evidence type="ECO:0000313" key="9">
    <source>
        <dbReference type="Proteomes" id="UP001141552"/>
    </source>
</evidence>
<dbReference type="GO" id="GO:0020037">
    <property type="term" value="F:heme binding"/>
    <property type="evidence" value="ECO:0007669"/>
    <property type="project" value="InterPro"/>
</dbReference>
<dbReference type="InterPro" id="IPR050651">
    <property type="entry name" value="Plant_Cytochrome_P450_Monoox"/>
</dbReference>
<dbReference type="PRINTS" id="PR00463">
    <property type="entry name" value="EP450I"/>
</dbReference>
<evidence type="ECO:0000256" key="1">
    <source>
        <dbReference type="ARBA" id="ARBA00022617"/>
    </source>
</evidence>
<reference evidence="8" key="1">
    <citation type="submission" date="2022-02" db="EMBL/GenBank/DDBJ databases">
        <authorList>
            <person name="Henning P.M."/>
            <person name="McCubbin A.G."/>
            <person name="Shore J.S."/>
        </authorList>
    </citation>
    <scope>NUCLEOTIDE SEQUENCE</scope>
    <source>
        <strain evidence="8">F60SS</strain>
        <tissue evidence="8">Leaves</tissue>
    </source>
</reference>
<evidence type="ECO:0000256" key="5">
    <source>
        <dbReference type="ARBA" id="ARBA00023033"/>
    </source>
</evidence>
<name>A0A9Q0FIF3_9ROSI</name>
<dbReference type="GO" id="GO:0016705">
    <property type="term" value="F:oxidoreductase activity, acting on paired donors, with incorporation or reduction of molecular oxygen"/>
    <property type="evidence" value="ECO:0007669"/>
    <property type="project" value="InterPro"/>
</dbReference>
<dbReference type="OrthoDB" id="849047at2759"/>
<protein>
    <recommendedName>
        <fullName evidence="10">Cytochrome P450</fullName>
    </recommendedName>
</protein>
<dbReference type="InterPro" id="IPR036396">
    <property type="entry name" value="Cyt_P450_sf"/>
</dbReference>
<dbReference type="EMBL" id="JAKUCV010005223">
    <property type="protein sequence ID" value="KAJ4832046.1"/>
    <property type="molecule type" value="Genomic_DNA"/>
</dbReference>
<dbReference type="Proteomes" id="UP001141552">
    <property type="component" value="Unassembled WGS sequence"/>
</dbReference>
<comment type="caution">
    <text evidence="8">The sequence shown here is derived from an EMBL/GenBank/DDBJ whole genome shotgun (WGS) entry which is preliminary data.</text>
</comment>
<dbReference type="GO" id="GO:0004497">
    <property type="term" value="F:monooxygenase activity"/>
    <property type="evidence" value="ECO:0007669"/>
    <property type="project" value="UniProtKB-KW"/>
</dbReference>
<keyword evidence="5 7" id="KW-0503">Monooxygenase</keyword>
<keyword evidence="9" id="KW-1185">Reference proteome</keyword>
<proteinExistence type="inferred from homology"/>
<organism evidence="8 9">
    <name type="scientific">Turnera subulata</name>
    <dbReference type="NCBI Taxonomy" id="218843"/>
    <lineage>
        <taxon>Eukaryota</taxon>
        <taxon>Viridiplantae</taxon>
        <taxon>Streptophyta</taxon>
        <taxon>Embryophyta</taxon>
        <taxon>Tracheophyta</taxon>
        <taxon>Spermatophyta</taxon>
        <taxon>Magnoliopsida</taxon>
        <taxon>eudicotyledons</taxon>
        <taxon>Gunneridae</taxon>
        <taxon>Pentapetalae</taxon>
        <taxon>rosids</taxon>
        <taxon>fabids</taxon>
        <taxon>Malpighiales</taxon>
        <taxon>Passifloraceae</taxon>
        <taxon>Turnera</taxon>
    </lineage>
</organism>
<keyword evidence="2 6" id="KW-0479">Metal-binding</keyword>
<dbReference type="PANTHER" id="PTHR47947">
    <property type="entry name" value="CYTOCHROME P450 82C3-RELATED"/>
    <property type="match status" value="1"/>
</dbReference>
<dbReference type="SUPFAM" id="SSF48264">
    <property type="entry name" value="Cytochrome P450"/>
    <property type="match status" value="1"/>
</dbReference>
<dbReference type="PROSITE" id="PS00086">
    <property type="entry name" value="CYTOCHROME_P450"/>
    <property type="match status" value="1"/>
</dbReference>
<gene>
    <name evidence="8" type="ORF">Tsubulata_045289</name>
</gene>
<evidence type="ECO:0000256" key="4">
    <source>
        <dbReference type="ARBA" id="ARBA00023004"/>
    </source>
</evidence>
<dbReference type="Pfam" id="PF00067">
    <property type="entry name" value="p450"/>
    <property type="match status" value="1"/>
</dbReference>
<dbReference type="GO" id="GO:0005506">
    <property type="term" value="F:iron ion binding"/>
    <property type="evidence" value="ECO:0007669"/>
    <property type="project" value="InterPro"/>
</dbReference>
<evidence type="ECO:0008006" key="10">
    <source>
        <dbReference type="Google" id="ProtNLM"/>
    </source>
</evidence>
<evidence type="ECO:0000256" key="3">
    <source>
        <dbReference type="ARBA" id="ARBA00023002"/>
    </source>
</evidence>
<evidence type="ECO:0000256" key="2">
    <source>
        <dbReference type="ARBA" id="ARBA00022723"/>
    </source>
</evidence>
<evidence type="ECO:0000256" key="7">
    <source>
        <dbReference type="RuleBase" id="RU000461"/>
    </source>
</evidence>
<dbReference type="Gene3D" id="1.10.630.10">
    <property type="entry name" value="Cytochrome P450"/>
    <property type="match status" value="1"/>
</dbReference>
<dbReference type="AlphaFoldDB" id="A0A9Q0FIF3"/>